<evidence type="ECO:0000313" key="2">
    <source>
        <dbReference type="EMBL" id="MFB9837730.1"/>
    </source>
</evidence>
<protein>
    <submittedName>
        <fullName evidence="2">DUF397 domain-containing protein</fullName>
    </submittedName>
</protein>
<gene>
    <name evidence="2" type="ORF">ACFFNX_36770</name>
</gene>
<accession>A0ABV5YRP8</accession>
<proteinExistence type="predicted"/>
<sequence length="42" mass="4629">MGQEVKFLGLDWTKSSRSMANQQCVEVAPVSLLNESAESSRD</sequence>
<evidence type="ECO:0000259" key="1">
    <source>
        <dbReference type="Pfam" id="PF04149"/>
    </source>
</evidence>
<dbReference type="RefSeq" id="WP_378210639.1">
    <property type="nucleotide sequence ID" value="NZ_JBHLZP010000415.1"/>
</dbReference>
<organism evidence="2 3">
    <name type="scientific">Actinoallomurus acaciae</name>
    <dbReference type="NCBI Taxonomy" id="502577"/>
    <lineage>
        <taxon>Bacteria</taxon>
        <taxon>Bacillati</taxon>
        <taxon>Actinomycetota</taxon>
        <taxon>Actinomycetes</taxon>
        <taxon>Streptosporangiales</taxon>
        <taxon>Thermomonosporaceae</taxon>
        <taxon>Actinoallomurus</taxon>
    </lineage>
</organism>
<dbReference type="EMBL" id="JBHLZP010000415">
    <property type="protein sequence ID" value="MFB9837730.1"/>
    <property type="molecule type" value="Genomic_DNA"/>
</dbReference>
<dbReference type="Pfam" id="PF04149">
    <property type="entry name" value="DUF397"/>
    <property type="match status" value="1"/>
</dbReference>
<name>A0ABV5YRP8_9ACTN</name>
<comment type="caution">
    <text evidence="2">The sequence shown here is derived from an EMBL/GenBank/DDBJ whole genome shotgun (WGS) entry which is preliminary data.</text>
</comment>
<reference evidence="2 3" key="1">
    <citation type="submission" date="2024-09" db="EMBL/GenBank/DDBJ databases">
        <authorList>
            <person name="Sun Q."/>
            <person name="Mori K."/>
        </authorList>
    </citation>
    <scope>NUCLEOTIDE SEQUENCE [LARGE SCALE GENOMIC DNA]</scope>
    <source>
        <strain evidence="2 3">TBRC 0563</strain>
    </source>
</reference>
<dbReference type="Proteomes" id="UP001589627">
    <property type="component" value="Unassembled WGS sequence"/>
</dbReference>
<dbReference type="InterPro" id="IPR007278">
    <property type="entry name" value="DUF397"/>
</dbReference>
<evidence type="ECO:0000313" key="3">
    <source>
        <dbReference type="Proteomes" id="UP001589627"/>
    </source>
</evidence>
<keyword evidence="3" id="KW-1185">Reference proteome</keyword>
<feature type="domain" description="DUF397" evidence="1">
    <location>
        <begin position="10"/>
        <end position="30"/>
    </location>
</feature>